<dbReference type="Proteomes" id="UP000660708">
    <property type="component" value="Unassembled WGS sequence"/>
</dbReference>
<sequence length="92" mass="10560">MRISKIQKQALFYLFVLEQKQGDKPVLSVDLLQLVNRSSNTEIASSNFRASCHTLKDHKLINAFYNGSLKLKYQLTEQGKQKAQEIFEQLTG</sequence>
<evidence type="ECO:0000313" key="2">
    <source>
        <dbReference type="Proteomes" id="UP000660708"/>
    </source>
</evidence>
<comment type="caution">
    <text evidence="1">The sequence shown here is derived from an EMBL/GenBank/DDBJ whole genome shotgun (WGS) entry which is preliminary data.</text>
</comment>
<dbReference type="AlphaFoldDB" id="A0A8I0T7I7"/>
<evidence type="ECO:0008006" key="3">
    <source>
        <dbReference type="Google" id="ProtNLM"/>
    </source>
</evidence>
<protein>
    <recommendedName>
        <fullName evidence="3">Chromosome segregation protein ParM</fullName>
    </recommendedName>
</protein>
<keyword evidence="2" id="KW-1185">Reference proteome</keyword>
<gene>
    <name evidence="1" type="ORF">PPEP_a4521</name>
</gene>
<dbReference type="RefSeq" id="WP_147389430.1">
    <property type="nucleotide sequence ID" value="NZ_AQHF01000032.1"/>
</dbReference>
<accession>A0A8I0T7I7</accession>
<reference evidence="1 2" key="1">
    <citation type="submission" date="2015-06" db="EMBL/GenBank/DDBJ databases">
        <title>Genome sequence of Pseudoalteromonas peptidolytica.</title>
        <authorList>
            <person name="Xie B.-B."/>
            <person name="Rong J.-C."/>
            <person name="Qin Q.-L."/>
            <person name="Zhang Y.-Z."/>
        </authorList>
    </citation>
    <scope>NUCLEOTIDE SEQUENCE [LARGE SCALE GENOMIC DNA]</scope>
    <source>
        <strain evidence="1 2">F12-50-A1</strain>
    </source>
</reference>
<dbReference type="EMBL" id="AQHF01000032">
    <property type="protein sequence ID" value="MBE0348244.1"/>
    <property type="molecule type" value="Genomic_DNA"/>
</dbReference>
<evidence type="ECO:0000313" key="1">
    <source>
        <dbReference type="EMBL" id="MBE0348244.1"/>
    </source>
</evidence>
<name>A0A8I0T7I7_9GAMM</name>
<organism evidence="1 2">
    <name type="scientific">Pseudoalteromonas peptidolytica F12-50-A1</name>
    <dbReference type="NCBI Taxonomy" id="1315280"/>
    <lineage>
        <taxon>Bacteria</taxon>
        <taxon>Pseudomonadati</taxon>
        <taxon>Pseudomonadota</taxon>
        <taxon>Gammaproteobacteria</taxon>
        <taxon>Alteromonadales</taxon>
        <taxon>Pseudoalteromonadaceae</taxon>
        <taxon>Pseudoalteromonas</taxon>
    </lineage>
</organism>
<proteinExistence type="predicted"/>